<dbReference type="Pfam" id="PF00240">
    <property type="entry name" value="ubiquitin"/>
    <property type="match status" value="1"/>
</dbReference>
<reference evidence="3 4" key="1">
    <citation type="submission" date="2015-06" db="EMBL/GenBank/DDBJ databases">
        <title>Expansion of signal transduction pathways in fungi by whole-genome duplication.</title>
        <authorList>
            <consortium name="DOE Joint Genome Institute"/>
            <person name="Corrochano L.M."/>
            <person name="Kuo A."/>
            <person name="Marcet-Houben M."/>
            <person name="Polaino S."/>
            <person name="Salamov A."/>
            <person name="Villalobos J.M."/>
            <person name="Alvarez M.I."/>
            <person name="Avalos J."/>
            <person name="Benito E.P."/>
            <person name="Benoit I."/>
            <person name="Burger G."/>
            <person name="Camino L.P."/>
            <person name="Canovas D."/>
            <person name="Cerda-Olmedo E."/>
            <person name="Cheng J.-F."/>
            <person name="Dominguez A."/>
            <person name="Elias M."/>
            <person name="Eslava A.P."/>
            <person name="Glaser F."/>
            <person name="Grimwood J."/>
            <person name="Gutierrez G."/>
            <person name="Heitman J."/>
            <person name="Henrissat B."/>
            <person name="Iturriaga E.A."/>
            <person name="Lang B.F."/>
            <person name="Lavin J.L."/>
            <person name="Lee S."/>
            <person name="Li W."/>
            <person name="Lindquist E."/>
            <person name="Lopez-Garcia S."/>
            <person name="Luque E.M."/>
            <person name="Marcos A.T."/>
            <person name="Martin J."/>
            <person name="Mccluskey K."/>
            <person name="Medina H.R."/>
            <person name="Miralles-Duran A."/>
            <person name="Miyazaki A."/>
            <person name="Munoz-Torres E."/>
            <person name="Oguiza J.A."/>
            <person name="Ohm R."/>
            <person name="Olmedo M."/>
            <person name="Orejas M."/>
            <person name="Ortiz-Castellanos L."/>
            <person name="Pisabarro A.G."/>
            <person name="Rodriguez-Romero J."/>
            <person name="Ruiz-Herrera J."/>
            <person name="Ruiz-Vazquez R."/>
            <person name="Sanz C."/>
            <person name="Schackwitz W."/>
            <person name="Schmutz J."/>
            <person name="Shahriari M."/>
            <person name="Shelest E."/>
            <person name="Silva-Franco F."/>
            <person name="Soanes D."/>
            <person name="Syed K."/>
            <person name="Tagua V.G."/>
            <person name="Talbot N.J."/>
            <person name="Thon M."/>
            <person name="De Vries R.P."/>
            <person name="Wiebenga A."/>
            <person name="Yadav J.S."/>
            <person name="Braun E.L."/>
            <person name="Baker S."/>
            <person name="Garre V."/>
            <person name="Horwitz B."/>
            <person name="Torres-Martinez S."/>
            <person name="Idnurm A."/>
            <person name="Herrera-Estrella A."/>
            <person name="Gabaldon T."/>
            <person name="Grigoriev I.V."/>
        </authorList>
    </citation>
    <scope>NUCLEOTIDE SEQUENCE [LARGE SCALE GENOMIC DNA]</scope>
    <source>
        <strain evidence="3 4">CBS 277.49</strain>
    </source>
</reference>
<dbReference type="VEuPathDB" id="FungiDB:MUCCIDRAFT_157149"/>
<gene>
    <name evidence="3" type="ORF">MUCCIDRAFT_157149</name>
</gene>
<dbReference type="GO" id="GO:0005829">
    <property type="term" value="C:cytosol"/>
    <property type="evidence" value="ECO:0007669"/>
    <property type="project" value="TreeGrafter"/>
</dbReference>
<dbReference type="CDD" id="cd17039">
    <property type="entry name" value="Ubl_ubiquitin_like"/>
    <property type="match status" value="1"/>
</dbReference>
<keyword evidence="4" id="KW-1185">Reference proteome</keyword>
<dbReference type="InterPro" id="IPR029071">
    <property type="entry name" value="Ubiquitin-like_domsf"/>
</dbReference>
<feature type="compositionally biased region" description="Low complexity" evidence="1">
    <location>
        <begin position="152"/>
        <end position="175"/>
    </location>
</feature>
<dbReference type="PANTHER" id="PTHR10621:SF0">
    <property type="entry name" value="UV EXCISION REPAIR PROTEIN RAD23"/>
    <property type="match status" value="1"/>
</dbReference>
<dbReference type="SUPFAM" id="SSF54236">
    <property type="entry name" value="Ubiquitin-like"/>
    <property type="match status" value="1"/>
</dbReference>
<evidence type="ECO:0000313" key="3">
    <source>
        <dbReference type="EMBL" id="OAC99180.1"/>
    </source>
</evidence>
<dbReference type="GO" id="GO:0043130">
    <property type="term" value="F:ubiquitin binding"/>
    <property type="evidence" value="ECO:0007669"/>
    <property type="project" value="TreeGrafter"/>
</dbReference>
<dbReference type="GO" id="GO:0070628">
    <property type="term" value="F:proteasome binding"/>
    <property type="evidence" value="ECO:0007669"/>
    <property type="project" value="TreeGrafter"/>
</dbReference>
<proteinExistence type="predicted"/>
<dbReference type="GO" id="GO:0031593">
    <property type="term" value="F:polyubiquitin modification-dependent protein binding"/>
    <property type="evidence" value="ECO:0007669"/>
    <property type="project" value="TreeGrafter"/>
</dbReference>
<dbReference type="PANTHER" id="PTHR10621">
    <property type="entry name" value="UV EXCISION REPAIR PROTEIN RAD23"/>
    <property type="match status" value="1"/>
</dbReference>
<dbReference type="Proteomes" id="UP000077051">
    <property type="component" value="Unassembled WGS sequence"/>
</dbReference>
<comment type="caution">
    <text evidence="3">The sequence shown here is derived from an EMBL/GenBank/DDBJ whole genome shotgun (WGS) entry which is preliminary data.</text>
</comment>
<evidence type="ECO:0000259" key="2">
    <source>
        <dbReference type="PROSITE" id="PS50053"/>
    </source>
</evidence>
<sequence>MQSAQTELDFINLYLESLSSKSVRYGEDYMSRTLPSPLRIKRVPVAPVDIEEKAPAAPTTPAHNTSTNSDKIQVTIKVLKPSSQFTIGGLSLSDTVHQLKQRIYQQQSSLAVNRQRLLIKGKVLADQKTLAELSIQPDAVIHLMVTAASTASSSTSPASSSSPNVASTTSSTTTTGRFGISAQAEQKLSSPEFWSALEKTLVDQVGEADAKLLLSQVKASLTA</sequence>
<feature type="region of interest" description="Disordered" evidence="1">
    <location>
        <begin position="152"/>
        <end position="176"/>
    </location>
</feature>
<name>A0A168HTY0_MUCCL</name>
<dbReference type="InterPro" id="IPR000626">
    <property type="entry name" value="Ubiquitin-like_dom"/>
</dbReference>
<feature type="domain" description="Ubiquitin-like" evidence="2">
    <location>
        <begin position="72"/>
        <end position="150"/>
    </location>
</feature>
<dbReference type="EMBL" id="AMYB01000008">
    <property type="protein sequence ID" value="OAC99180.1"/>
    <property type="molecule type" value="Genomic_DNA"/>
</dbReference>
<dbReference type="GO" id="GO:0005654">
    <property type="term" value="C:nucleoplasm"/>
    <property type="evidence" value="ECO:0007669"/>
    <property type="project" value="TreeGrafter"/>
</dbReference>
<dbReference type="STRING" id="747725.A0A168HTY0"/>
<evidence type="ECO:0000256" key="1">
    <source>
        <dbReference type="SAM" id="MobiDB-lite"/>
    </source>
</evidence>
<organism evidence="3 4">
    <name type="scientific">Mucor lusitanicus CBS 277.49</name>
    <dbReference type="NCBI Taxonomy" id="747725"/>
    <lineage>
        <taxon>Eukaryota</taxon>
        <taxon>Fungi</taxon>
        <taxon>Fungi incertae sedis</taxon>
        <taxon>Mucoromycota</taxon>
        <taxon>Mucoromycotina</taxon>
        <taxon>Mucoromycetes</taxon>
        <taxon>Mucorales</taxon>
        <taxon>Mucorineae</taxon>
        <taxon>Mucoraceae</taxon>
        <taxon>Mucor</taxon>
    </lineage>
</organism>
<dbReference type="PROSITE" id="PS50053">
    <property type="entry name" value="UBIQUITIN_2"/>
    <property type="match status" value="1"/>
</dbReference>
<dbReference type="Gene3D" id="3.10.20.90">
    <property type="entry name" value="Phosphatidylinositol 3-kinase Catalytic Subunit, Chain A, domain 1"/>
    <property type="match status" value="1"/>
</dbReference>
<dbReference type="SMART" id="SM00213">
    <property type="entry name" value="UBQ"/>
    <property type="match status" value="1"/>
</dbReference>
<dbReference type="OrthoDB" id="428577at2759"/>
<protein>
    <recommendedName>
        <fullName evidence="2">Ubiquitin-like domain-containing protein</fullName>
    </recommendedName>
</protein>
<dbReference type="GO" id="GO:0043161">
    <property type="term" value="P:proteasome-mediated ubiquitin-dependent protein catabolic process"/>
    <property type="evidence" value="ECO:0007669"/>
    <property type="project" value="TreeGrafter"/>
</dbReference>
<evidence type="ECO:0000313" key="4">
    <source>
        <dbReference type="Proteomes" id="UP000077051"/>
    </source>
</evidence>
<accession>A0A168HTY0</accession>
<dbReference type="AlphaFoldDB" id="A0A168HTY0"/>